<protein>
    <submittedName>
        <fullName evidence="1">Uncharacterized protein</fullName>
    </submittedName>
</protein>
<reference evidence="1 2" key="1">
    <citation type="journal article" date="2019" name="Commun. Biol.">
        <title>The bagworm genome reveals a unique fibroin gene that provides high tensile strength.</title>
        <authorList>
            <person name="Kono N."/>
            <person name="Nakamura H."/>
            <person name="Ohtoshi R."/>
            <person name="Tomita M."/>
            <person name="Numata K."/>
            <person name="Arakawa K."/>
        </authorList>
    </citation>
    <scope>NUCLEOTIDE SEQUENCE [LARGE SCALE GENOMIC DNA]</scope>
</reference>
<evidence type="ECO:0000313" key="2">
    <source>
        <dbReference type="Proteomes" id="UP000299102"/>
    </source>
</evidence>
<organism evidence="1 2">
    <name type="scientific">Eumeta variegata</name>
    <name type="common">Bagworm moth</name>
    <name type="synonym">Eumeta japonica</name>
    <dbReference type="NCBI Taxonomy" id="151549"/>
    <lineage>
        <taxon>Eukaryota</taxon>
        <taxon>Metazoa</taxon>
        <taxon>Ecdysozoa</taxon>
        <taxon>Arthropoda</taxon>
        <taxon>Hexapoda</taxon>
        <taxon>Insecta</taxon>
        <taxon>Pterygota</taxon>
        <taxon>Neoptera</taxon>
        <taxon>Endopterygota</taxon>
        <taxon>Lepidoptera</taxon>
        <taxon>Glossata</taxon>
        <taxon>Ditrysia</taxon>
        <taxon>Tineoidea</taxon>
        <taxon>Psychidae</taxon>
        <taxon>Oiketicinae</taxon>
        <taxon>Eumeta</taxon>
    </lineage>
</organism>
<keyword evidence="2" id="KW-1185">Reference proteome</keyword>
<name>A0A4C1SRH1_EUMVA</name>
<dbReference type="AlphaFoldDB" id="A0A4C1SRH1"/>
<evidence type="ECO:0000313" key="1">
    <source>
        <dbReference type="EMBL" id="GBP04722.1"/>
    </source>
</evidence>
<proteinExistence type="predicted"/>
<accession>A0A4C1SRH1</accession>
<comment type="caution">
    <text evidence="1">The sequence shown here is derived from an EMBL/GenBank/DDBJ whole genome shotgun (WGS) entry which is preliminary data.</text>
</comment>
<gene>
    <name evidence="1" type="ORF">EVAR_3674_1</name>
</gene>
<dbReference type="Proteomes" id="UP000299102">
    <property type="component" value="Unassembled WGS sequence"/>
</dbReference>
<dbReference type="EMBL" id="BGZK01000015">
    <property type="protein sequence ID" value="GBP04722.1"/>
    <property type="molecule type" value="Genomic_DNA"/>
</dbReference>
<sequence>MLNGSVDKIYTLYAINYRARVRLPAPYLFTYGIRMSVKFFRLWFLEDDFTTNGRSVARITIRLNAFCERQRIRVATHTQTRTGKHRRSLLTATSRRTHRTLSTPPIDTNRPRLFTHNASRHVTTPSGDRPARQSADYYRSSGRRAALGFCNQLCERVEHVDPLGRAENSRADPTVSFERFTMTS</sequence>